<comment type="caution">
    <text evidence="4">The sequence shown here is derived from an EMBL/GenBank/DDBJ whole genome shotgun (WGS) entry which is preliminary data.</text>
</comment>
<reference evidence="3 5" key="1">
    <citation type="journal article" date="2015" name="Stand. Genomic Sci.">
        <title>Genomic Encyclopedia of Bacterial and Archaeal Type Strains, Phase III: the genomes of soil and plant-associated and newly described type strains.</title>
        <authorList>
            <person name="Whitman W.B."/>
            <person name="Woyke T."/>
            <person name="Klenk H.P."/>
            <person name="Zhou Y."/>
            <person name="Lilburn T.G."/>
            <person name="Beck B.J."/>
            <person name="De Vos P."/>
            <person name="Vandamme P."/>
            <person name="Eisen J.A."/>
            <person name="Garrity G."/>
            <person name="Hugenholtz P."/>
            <person name="Kyrpides N.C."/>
        </authorList>
    </citation>
    <scope>NUCLEOTIDE SEQUENCE [LARGE SCALE GENOMIC DNA]</scope>
    <source>
        <strain evidence="3 5">P5626</strain>
    </source>
</reference>
<dbReference type="InterPro" id="IPR023393">
    <property type="entry name" value="START-like_dom_sf"/>
</dbReference>
<dbReference type="Gene3D" id="3.30.530.20">
    <property type="match status" value="1"/>
</dbReference>
<evidence type="ECO:0000256" key="1">
    <source>
        <dbReference type="ARBA" id="ARBA00006817"/>
    </source>
</evidence>
<organism evidence="4 6">
    <name type="scientific">Flavobacterium circumlabens</name>
    <dbReference type="NCBI Taxonomy" id="2133765"/>
    <lineage>
        <taxon>Bacteria</taxon>
        <taxon>Pseudomonadati</taxon>
        <taxon>Bacteroidota</taxon>
        <taxon>Flavobacteriia</taxon>
        <taxon>Flavobacteriales</taxon>
        <taxon>Flavobacteriaceae</taxon>
        <taxon>Flavobacterium</taxon>
    </lineage>
</organism>
<evidence type="ECO:0000313" key="5">
    <source>
        <dbReference type="Proteomes" id="UP000295270"/>
    </source>
</evidence>
<dbReference type="Proteomes" id="UP000295270">
    <property type="component" value="Unassembled WGS sequence"/>
</dbReference>
<comment type="similarity">
    <text evidence="1">Belongs to the AHA1 family.</text>
</comment>
<evidence type="ECO:0000313" key="4">
    <source>
        <dbReference type="EMBL" id="TEB43866.1"/>
    </source>
</evidence>
<dbReference type="Proteomes" id="UP000298340">
    <property type="component" value="Unassembled WGS sequence"/>
</dbReference>
<keyword evidence="5" id="KW-1185">Reference proteome</keyword>
<protein>
    <submittedName>
        <fullName evidence="4">SRPBCC domain-containing protein</fullName>
    </submittedName>
    <submittedName>
        <fullName evidence="3">Uncharacterized protein YndB with AHSA1/START domain</fullName>
    </submittedName>
</protein>
<accession>A0A4Y7UBS4</accession>
<dbReference type="EMBL" id="QWDN01000004">
    <property type="protein sequence ID" value="TEB43866.1"/>
    <property type="molecule type" value="Genomic_DNA"/>
</dbReference>
<evidence type="ECO:0000259" key="2">
    <source>
        <dbReference type="Pfam" id="PF08327"/>
    </source>
</evidence>
<evidence type="ECO:0000313" key="6">
    <source>
        <dbReference type="Proteomes" id="UP000298340"/>
    </source>
</evidence>
<gene>
    <name evidence="4" type="ORF">D0809_13315</name>
    <name evidence="3" type="ORF">EV142_104216</name>
</gene>
<sequence length="167" mass="19160">MESNLLMDFTVDKENSTVHIKRQFNASLGHVWSAWTEPELLDQWWAPAPFKSKTKSMEFKEGGRRLYAMVGPEGHEKWSFFEYSSISPKTNFKHSSTFCDSESNPDPNIGSSYWDLTFSEQGNLTIVAIAIKRNSLAELEKIIETGFKEGFTLILKNLDKLLEEKNN</sequence>
<dbReference type="AlphaFoldDB" id="A0A4Y7UBS4"/>
<reference evidence="3" key="3">
    <citation type="submission" date="2019-03" db="EMBL/GenBank/DDBJ databases">
        <authorList>
            <person name="Whitman W."/>
            <person name="Huntemann M."/>
            <person name="Clum A."/>
            <person name="Pillay M."/>
            <person name="Palaniappan K."/>
            <person name="Varghese N."/>
            <person name="Mikhailova N."/>
            <person name="Stamatis D."/>
            <person name="Reddy T."/>
            <person name="Daum C."/>
            <person name="Shapiro N."/>
            <person name="Ivanova N."/>
            <person name="Kyrpides N."/>
            <person name="Woyke T."/>
        </authorList>
    </citation>
    <scope>NUCLEOTIDE SEQUENCE</scope>
    <source>
        <strain evidence="3">P5626</strain>
    </source>
</reference>
<name>A0A4Y7UBS4_9FLAO</name>
<evidence type="ECO:0000313" key="3">
    <source>
        <dbReference type="EMBL" id="TCN57557.1"/>
    </source>
</evidence>
<reference evidence="4 6" key="2">
    <citation type="journal article" date="2018" name="Syst. Appl. Microbiol.">
        <title>Flavobacterium circumlabens sp. nov. and Flavobacterium cupreum sp. nov., two psychrotrophic species isolated from Antarctic environmental samples.</title>
        <authorList>
            <person name="Kralova S."/>
            <person name="Busse H.J."/>
            <person name="Svec P."/>
            <person name="Maslanova I."/>
            <person name="Stankova E."/>
            <person name="Bartak M."/>
            <person name="Sedlacek I."/>
        </authorList>
    </citation>
    <scope>NUCLEOTIDE SEQUENCE [LARGE SCALE GENOMIC DNA]</scope>
    <source>
        <strain evidence="4 6">CCM 8828</strain>
    </source>
</reference>
<feature type="domain" description="Activator of Hsp90 ATPase homologue 1/2-like C-terminal" evidence="2">
    <location>
        <begin position="26"/>
        <end position="163"/>
    </location>
</feature>
<dbReference type="EMBL" id="SLWA01000004">
    <property type="protein sequence ID" value="TCN57557.1"/>
    <property type="molecule type" value="Genomic_DNA"/>
</dbReference>
<dbReference type="InterPro" id="IPR013538">
    <property type="entry name" value="ASHA1/2-like_C"/>
</dbReference>
<proteinExistence type="inferred from homology"/>
<dbReference type="SUPFAM" id="SSF55961">
    <property type="entry name" value="Bet v1-like"/>
    <property type="match status" value="1"/>
</dbReference>
<dbReference type="RefSeq" id="WP_132036070.1">
    <property type="nucleotide sequence ID" value="NZ_QWDN01000004.1"/>
</dbReference>
<dbReference type="CDD" id="cd07814">
    <property type="entry name" value="SRPBCC_CalC_Aha1-like"/>
    <property type="match status" value="1"/>
</dbReference>
<dbReference type="Pfam" id="PF08327">
    <property type="entry name" value="AHSA1"/>
    <property type="match status" value="1"/>
</dbReference>
<dbReference type="OrthoDB" id="9795306at2"/>